<name>A0A8S4F8H4_PLUXY</name>
<proteinExistence type="predicted"/>
<protein>
    <submittedName>
        <fullName evidence="2">(diamondback moth) hypothetical protein</fullName>
    </submittedName>
</protein>
<dbReference type="Pfam" id="PF10545">
    <property type="entry name" value="MADF_DNA_bdg"/>
    <property type="match status" value="1"/>
</dbReference>
<evidence type="ECO:0000313" key="3">
    <source>
        <dbReference type="Proteomes" id="UP000653454"/>
    </source>
</evidence>
<organism evidence="2 3">
    <name type="scientific">Plutella xylostella</name>
    <name type="common">Diamondback moth</name>
    <name type="synonym">Plutella maculipennis</name>
    <dbReference type="NCBI Taxonomy" id="51655"/>
    <lineage>
        <taxon>Eukaryota</taxon>
        <taxon>Metazoa</taxon>
        <taxon>Ecdysozoa</taxon>
        <taxon>Arthropoda</taxon>
        <taxon>Hexapoda</taxon>
        <taxon>Insecta</taxon>
        <taxon>Pterygota</taxon>
        <taxon>Neoptera</taxon>
        <taxon>Endopterygota</taxon>
        <taxon>Lepidoptera</taxon>
        <taxon>Glossata</taxon>
        <taxon>Ditrysia</taxon>
        <taxon>Yponomeutoidea</taxon>
        <taxon>Plutellidae</taxon>
        <taxon>Plutella</taxon>
    </lineage>
</organism>
<sequence length="218" mass="24894">MAAEWPRCRFFAHTSKGVGQRWRYASTRRPLLSLRSNAVVSDAWNRISNNMGIPVEDLKKKKETLMTAFRTNLKKKKESIRSGAGLDDIYTPSWPFFEIMESFLRDVYECKSIINTDGGASTSLDDEDSITSQNENIENEDPNATVNSEINIPVIRRRSRNPPELQEASNEMKRAFSSLNSVLSTLMLPQMNFLSSVYQSSLISTYNLTHDHKFCNKL</sequence>
<comment type="caution">
    <text evidence="2">The sequence shown here is derived from an EMBL/GenBank/DDBJ whole genome shotgun (WGS) entry which is preliminary data.</text>
</comment>
<feature type="domain" description="MADF" evidence="1">
    <location>
        <begin position="36"/>
        <end position="101"/>
    </location>
</feature>
<dbReference type="Proteomes" id="UP000653454">
    <property type="component" value="Unassembled WGS sequence"/>
</dbReference>
<gene>
    <name evidence="2" type="ORF">PLXY2_LOCUS8240</name>
</gene>
<reference evidence="2" key="1">
    <citation type="submission" date="2020-11" db="EMBL/GenBank/DDBJ databases">
        <authorList>
            <person name="Whiteford S."/>
        </authorList>
    </citation>
    <scope>NUCLEOTIDE SEQUENCE</scope>
</reference>
<evidence type="ECO:0000259" key="1">
    <source>
        <dbReference type="Pfam" id="PF10545"/>
    </source>
</evidence>
<dbReference type="PANTHER" id="PTHR21505:SF12">
    <property type="entry name" value="MADF DOMAIN-CONTAINING PROTEIN-RELATED"/>
    <property type="match status" value="1"/>
</dbReference>
<evidence type="ECO:0000313" key="2">
    <source>
        <dbReference type="EMBL" id="CAG9124593.1"/>
    </source>
</evidence>
<dbReference type="InterPro" id="IPR006578">
    <property type="entry name" value="MADF-dom"/>
</dbReference>
<dbReference type="AlphaFoldDB" id="A0A8S4F8H4"/>
<accession>A0A8S4F8H4</accession>
<keyword evidence="3" id="KW-1185">Reference proteome</keyword>
<dbReference type="PANTHER" id="PTHR21505">
    <property type="entry name" value="MADF DOMAIN-CONTAINING PROTEIN-RELATED"/>
    <property type="match status" value="1"/>
</dbReference>
<dbReference type="EMBL" id="CAJHNJ030000030">
    <property type="protein sequence ID" value="CAG9124593.1"/>
    <property type="molecule type" value="Genomic_DNA"/>
</dbReference>